<dbReference type="GO" id="GO:0008017">
    <property type="term" value="F:microtubule binding"/>
    <property type="evidence" value="ECO:0007669"/>
    <property type="project" value="InterPro"/>
</dbReference>
<feature type="compositionally biased region" description="Basic and acidic residues" evidence="10">
    <location>
        <begin position="259"/>
        <end position="270"/>
    </location>
</feature>
<dbReference type="PANTHER" id="PTHR31363">
    <property type="entry name" value="TRAF3-INTERACTING PROTEIN 1"/>
    <property type="match status" value="1"/>
</dbReference>
<dbReference type="GO" id="GO:0048513">
    <property type="term" value="P:animal organ development"/>
    <property type="evidence" value="ECO:0007669"/>
    <property type="project" value="UniProtKB-ARBA"/>
</dbReference>
<dbReference type="PANTHER" id="PTHR31363:SF0">
    <property type="entry name" value="TRAF3-INTERACTING PROTEIN 1"/>
    <property type="match status" value="1"/>
</dbReference>
<keyword evidence="13" id="KW-1185">Reference proteome</keyword>
<evidence type="ECO:0000256" key="1">
    <source>
        <dbReference type="ARBA" id="ARBA00004120"/>
    </source>
</evidence>
<keyword evidence="6" id="KW-0206">Cytoskeleton</keyword>
<evidence type="ECO:0000256" key="2">
    <source>
        <dbReference type="ARBA" id="ARBA00004430"/>
    </source>
</evidence>
<dbReference type="InterPro" id="IPR040468">
    <property type="entry name" value="TRAF3IP1_N"/>
</dbReference>
<evidence type="ECO:0000259" key="11">
    <source>
        <dbReference type="Pfam" id="PF10243"/>
    </source>
</evidence>
<feature type="compositionally biased region" description="Basic residues" evidence="10">
    <location>
        <begin position="399"/>
        <end position="408"/>
    </location>
</feature>
<dbReference type="Gene3D" id="1.10.418.50">
    <property type="entry name" value="Microtubule-binding protein MIP-T3"/>
    <property type="match status" value="1"/>
</dbReference>
<dbReference type="GO" id="GO:0036064">
    <property type="term" value="C:ciliary basal body"/>
    <property type="evidence" value="ECO:0007669"/>
    <property type="project" value="TreeGrafter"/>
</dbReference>
<protein>
    <recommendedName>
        <fullName evidence="9">TRAF3-interacting protein 1</fullName>
    </recommendedName>
</protein>
<organism evidence="12 13">
    <name type="scientific">Elysia crispata</name>
    <name type="common">lettuce slug</name>
    <dbReference type="NCBI Taxonomy" id="231223"/>
    <lineage>
        <taxon>Eukaryota</taxon>
        <taxon>Metazoa</taxon>
        <taxon>Spiralia</taxon>
        <taxon>Lophotrochozoa</taxon>
        <taxon>Mollusca</taxon>
        <taxon>Gastropoda</taxon>
        <taxon>Heterobranchia</taxon>
        <taxon>Euthyneura</taxon>
        <taxon>Panpulmonata</taxon>
        <taxon>Sacoglossa</taxon>
        <taxon>Placobranchoidea</taxon>
        <taxon>Plakobranchidae</taxon>
        <taxon>Elysia</taxon>
    </lineage>
</organism>
<dbReference type="GO" id="GO:0070507">
    <property type="term" value="P:regulation of microtubule cytoskeleton organization"/>
    <property type="evidence" value="ECO:0007669"/>
    <property type="project" value="TreeGrafter"/>
</dbReference>
<dbReference type="FunFam" id="1.10.418.50:FF:000001">
    <property type="entry name" value="TRAF3-interacting protein 1 isoform X1"/>
    <property type="match status" value="1"/>
</dbReference>
<dbReference type="InterPro" id="IPR042576">
    <property type="entry name" value="TRAF3IP1_N_sf"/>
</dbReference>
<dbReference type="InterPro" id="IPR018799">
    <property type="entry name" value="TRAF3IP1"/>
</dbReference>
<comment type="caution">
    <text evidence="12">The sequence shown here is derived from an EMBL/GenBank/DDBJ whole genome shotgun (WGS) entry which is preliminary data.</text>
</comment>
<feature type="domain" description="TRAF3-interacting protein 1 N-terminal" evidence="11">
    <location>
        <begin position="13"/>
        <end position="121"/>
    </location>
</feature>
<proteinExistence type="inferred from homology"/>
<evidence type="ECO:0000256" key="3">
    <source>
        <dbReference type="ARBA" id="ARBA00022490"/>
    </source>
</evidence>
<evidence type="ECO:0000256" key="7">
    <source>
        <dbReference type="ARBA" id="ARBA00023273"/>
    </source>
</evidence>
<keyword evidence="4" id="KW-0970">Cilium biogenesis/degradation</keyword>
<feature type="region of interest" description="Disordered" evidence="10">
    <location>
        <begin position="134"/>
        <end position="408"/>
    </location>
</feature>
<dbReference type="AlphaFoldDB" id="A0AAE0Z287"/>
<dbReference type="GO" id="GO:0042073">
    <property type="term" value="P:intraciliary transport"/>
    <property type="evidence" value="ECO:0007669"/>
    <property type="project" value="TreeGrafter"/>
</dbReference>
<dbReference type="GO" id="GO:0005930">
    <property type="term" value="C:axoneme"/>
    <property type="evidence" value="ECO:0007669"/>
    <property type="project" value="UniProtKB-SubCell"/>
</dbReference>
<keyword evidence="5" id="KW-0175">Coiled coil</keyword>
<feature type="compositionally biased region" description="Basic and acidic residues" evidence="10">
    <location>
        <begin position="148"/>
        <end position="247"/>
    </location>
</feature>
<evidence type="ECO:0000256" key="9">
    <source>
        <dbReference type="ARBA" id="ARBA00070492"/>
    </source>
</evidence>
<feature type="compositionally biased region" description="Basic and acidic residues" evidence="10">
    <location>
        <begin position="362"/>
        <end position="387"/>
    </location>
</feature>
<evidence type="ECO:0000313" key="12">
    <source>
        <dbReference type="EMBL" id="KAK3761463.1"/>
    </source>
</evidence>
<gene>
    <name evidence="12" type="ORF">RRG08_045690</name>
</gene>
<feature type="compositionally biased region" description="Gly residues" evidence="10">
    <location>
        <begin position="137"/>
        <end position="146"/>
    </location>
</feature>
<evidence type="ECO:0000256" key="6">
    <source>
        <dbReference type="ARBA" id="ARBA00023212"/>
    </source>
</evidence>
<keyword evidence="3" id="KW-0963">Cytoplasm</keyword>
<evidence type="ECO:0000256" key="4">
    <source>
        <dbReference type="ARBA" id="ARBA00022794"/>
    </source>
</evidence>
<comment type="similarity">
    <text evidence="8">Belongs to the TRAF3IP1 family.</text>
</comment>
<evidence type="ECO:0000256" key="10">
    <source>
        <dbReference type="SAM" id="MobiDB-lite"/>
    </source>
</evidence>
<reference evidence="12" key="1">
    <citation type="journal article" date="2023" name="G3 (Bethesda)">
        <title>A reference genome for the long-term kleptoplast-retaining sea slug Elysia crispata morphotype clarki.</title>
        <authorList>
            <person name="Eastman K.E."/>
            <person name="Pendleton A.L."/>
            <person name="Shaikh M.A."/>
            <person name="Suttiyut T."/>
            <person name="Ogas R."/>
            <person name="Tomko P."/>
            <person name="Gavelis G."/>
            <person name="Widhalm J.R."/>
            <person name="Wisecaver J.H."/>
        </authorList>
    </citation>
    <scope>NUCLEOTIDE SEQUENCE</scope>
    <source>
        <strain evidence="12">ECLA1</strain>
    </source>
</reference>
<dbReference type="EMBL" id="JAWDGP010004884">
    <property type="protein sequence ID" value="KAK3761463.1"/>
    <property type="molecule type" value="Genomic_DNA"/>
</dbReference>
<keyword evidence="7" id="KW-0966">Cell projection</keyword>
<dbReference type="GO" id="GO:0048731">
    <property type="term" value="P:system development"/>
    <property type="evidence" value="ECO:0007669"/>
    <property type="project" value="UniProtKB-ARBA"/>
</dbReference>
<name>A0AAE0Z287_9GAST</name>
<dbReference type="Proteomes" id="UP001283361">
    <property type="component" value="Unassembled WGS sequence"/>
</dbReference>
<dbReference type="GO" id="GO:0030992">
    <property type="term" value="C:intraciliary transport particle B"/>
    <property type="evidence" value="ECO:0007669"/>
    <property type="project" value="TreeGrafter"/>
</dbReference>
<comment type="subcellular location">
    <subcellularLocation>
        <location evidence="2">Cytoplasm</location>
        <location evidence="2">Cytoskeleton</location>
        <location evidence="2">Cilium axoneme</location>
    </subcellularLocation>
    <subcellularLocation>
        <location evidence="1">Cytoplasm</location>
        <location evidence="1">Cytoskeleton</location>
        <location evidence="1">Cilium basal body</location>
    </subcellularLocation>
</comment>
<sequence>MAEKRIKMDPKTLKKTQDTLGKLIKKPPLTEKLLSKPPFRFLHDVMTSVIKTTGFMQGLYSDTEMNSENVKDKDAKIAFLQKAIDIVAAVTGKSLSVKPVKIVAGHEPERTNEFLQALADAINKNVDNDQYVRQVLKGGGGGGGGSSAKEEKHESHKDKEREKDRDRTKSADRRKQRDSEKEKPEKEKDGERSRDKGDRERSRDKGDKDRDRDKDRERRHEKDRDRHKDRESKTRDKSRDDREDRHREKSKKKQPSSKLSEDTKEGEIHHSKVSSSSKKASASGIENVGTLGLEDSLGPPATLSMGDDGGAGHASTSPHKHRNAVPSLPIGSCRRPGAKLPPPVASHAESLATGDHSFIGLSDHREKENESLEKEKVNGEKVEKQEAPSRLQRPSSAKGSRRRREGKH</sequence>
<dbReference type="Pfam" id="PF10243">
    <property type="entry name" value="MIP-T3"/>
    <property type="match status" value="1"/>
</dbReference>
<evidence type="ECO:0000256" key="8">
    <source>
        <dbReference type="ARBA" id="ARBA00043971"/>
    </source>
</evidence>
<feature type="compositionally biased region" description="Low complexity" evidence="10">
    <location>
        <begin position="273"/>
        <end position="283"/>
    </location>
</feature>
<dbReference type="GO" id="GO:0060271">
    <property type="term" value="P:cilium assembly"/>
    <property type="evidence" value="ECO:0007669"/>
    <property type="project" value="TreeGrafter"/>
</dbReference>
<evidence type="ECO:0000256" key="5">
    <source>
        <dbReference type="ARBA" id="ARBA00023054"/>
    </source>
</evidence>
<evidence type="ECO:0000313" key="13">
    <source>
        <dbReference type="Proteomes" id="UP001283361"/>
    </source>
</evidence>
<accession>A0AAE0Z287</accession>